<keyword evidence="2" id="KW-1185">Reference proteome</keyword>
<dbReference type="EMBL" id="VTPC01091068">
    <property type="protein sequence ID" value="KAF2879816.1"/>
    <property type="molecule type" value="Genomic_DNA"/>
</dbReference>
<gene>
    <name evidence="1" type="ORF">ILUMI_26343</name>
</gene>
<dbReference type="AlphaFoldDB" id="A0A8K0C6U5"/>
<dbReference type="GO" id="GO:0003676">
    <property type="term" value="F:nucleic acid binding"/>
    <property type="evidence" value="ECO:0007669"/>
    <property type="project" value="InterPro"/>
</dbReference>
<name>A0A8K0C6U5_IGNLU</name>
<proteinExistence type="predicted"/>
<comment type="caution">
    <text evidence="1">The sequence shown here is derived from an EMBL/GenBank/DDBJ whole genome shotgun (WGS) entry which is preliminary data.</text>
</comment>
<accession>A0A8K0C6U5</accession>
<dbReference type="PANTHER" id="PTHR47326:SF1">
    <property type="entry name" value="HTH PSQ-TYPE DOMAIN-CONTAINING PROTEIN"/>
    <property type="match status" value="1"/>
</dbReference>
<reference evidence="1" key="1">
    <citation type="submission" date="2019-08" db="EMBL/GenBank/DDBJ databases">
        <title>The genome of the North American firefly Photinus pyralis.</title>
        <authorList>
            <consortium name="Photinus pyralis genome working group"/>
            <person name="Fallon T.R."/>
            <person name="Sander Lower S.E."/>
            <person name="Weng J.-K."/>
        </authorList>
    </citation>
    <scope>NUCLEOTIDE SEQUENCE</scope>
    <source>
        <strain evidence="1">TRF0915ILg1</strain>
        <tissue evidence="1">Whole body</tissue>
    </source>
</reference>
<dbReference type="Gene3D" id="3.30.420.10">
    <property type="entry name" value="Ribonuclease H-like superfamily/Ribonuclease H"/>
    <property type="match status" value="1"/>
</dbReference>
<evidence type="ECO:0000313" key="1">
    <source>
        <dbReference type="EMBL" id="KAF2879816.1"/>
    </source>
</evidence>
<evidence type="ECO:0008006" key="3">
    <source>
        <dbReference type="Google" id="ProtNLM"/>
    </source>
</evidence>
<dbReference type="Proteomes" id="UP000801492">
    <property type="component" value="Unassembled WGS sequence"/>
</dbReference>
<dbReference type="InterPro" id="IPR036397">
    <property type="entry name" value="RNaseH_sf"/>
</dbReference>
<organism evidence="1 2">
    <name type="scientific">Ignelater luminosus</name>
    <name type="common">Cucubano</name>
    <name type="synonym">Pyrophorus luminosus</name>
    <dbReference type="NCBI Taxonomy" id="2038154"/>
    <lineage>
        <taxon>Eukaryota</taxon>
        <taxon>Metazoa</taxon>
        <taxon>Ecdysozoa</taxon>
        <taxon>Arthropoda</taxon>
        <taxon>Hexapoda</taxon>
        <taxon>Insecta</taxon>
        <taxon>Pterygota</taxon>
        <taxon>Neoptera</taxon>
        <taxon>Endopterygota</taxon>
        <taxon>Coleoptera</taxon>
        <taxon>Polyphaga</taxon>
        <taxon>Elateriformia</taxon>
        <taxon>Elateroidea</taxon>
        <taxon>Elateridae</taxon>
        <taxon>Agrypninae</taxon>
        <taxon>Pyrophorini</taxon>
        <taxon>Ignelater</taxon>
    </lineage>
</organism>
<dbReference type="PANTHER" id="PTHR47326">
    <property type="entry name" value="TRANSPOSABLE ELEMENT TC3 TRANSPOSASE-LIKE PROTEIN"/>
    <property type="match status" value="1"/>
</dbReference>
<protein>
    <recommendedName>
        <fullName evidence="3">Transposase</fullName>
    </recommendedName>
</protein>
<dbReference type="OrthoDB" id="6752614at2759"/>
<evidence type="ECO:0000313" key="2">
    <source>
        <dbReference type="Proteomes" id="UP000801492"/>
    </source>
</evidence>
<sequence>MVRWYDKNLSLRQVSDLFLVTFPDCPKPSGLTVLSTINNLKNKGYIESTHNKGVRAKPVLTEEVCNNITNLVGNNRRLTLKEFSQIQQRVEAVNNLDLYSINETQRPSKGNVWASIVGTNIILPFFIIGNICAENYLSLLQDNMMPALNNLNLSIHKDIWFQNDGAPTHNARKFSTWLDWARG</sequence>